<dbReference type="EMBL" id="CP040896">
    <property type="protein sequence ID" value="QDA61756.1"/>
    <property type="molecule type" value="Genomic_DNA"/>
</dbReference>
<reference evidence="3 4" key="1">
    <citation type="submission" date="2019-06" db="EMBL/GenBank/DDBJ databases">
        <authorList>
            <person name="Srinivasan S."/>
        </authorList>
    </citation>
    <scope>NUCLEOTIDE SEQUENCE [LARGE SCALE GENOMIC DNA]</scope>
    <source>
        <strain evidence="3 4">17J68-5</strain>
    </source>
</reference>
<dbReference type="PANTHER" id="PTHR30203">
    <property type="entry name" value="OUTER MEMBRANE CATION EFFLUX PROTEIN"/>
    <property type="match status" value="1"/>
</dbReference>
<evidence type="ECO:0000313" key="3">
    <source>
        <dbReference type="EMBL" id="QDA61756.1"/>
    </source>
</evidence>
<keyword evidence="2" id="KW-0732">Signal</keyword>
<dbReference type="KEGG" id="hyj:FHG12_17370"/>
<dbReference type="SUPFAM" id="SSF56954">
    <property type="entry name" value="Outer membrane efflux proteins (OEP)"/>
    <property type="match status" value="1"/>
</dbReference>
<keyword evidence="2" id="KW-0564">Palmitate</keyword>
<feature type="chain" id="PRO_5023156669" evidence="2">
    <location>
        <begin position="26"/>
        <end position="485"/>
    </location>
</feature>
<dbReference type="Pfam" id="PF02321">
    <property type="entry name" value="OEP"/>
    <property type="match status" value="2"/>
</dbReference>
<keyword evidence="2" id="KW-1134">Transmembrane beta strand</keyword>
<sequence>MLHKLLKRFLLFICSAALVTGCKVAAPPQLPSLPKAPASFLNRTDTTASIADMPWSQFFTDPNLVSLIDTALNRNFDLLTTIQRIEVARANVLITKGALFPTVNGVASAGVERYGKYTLNGVGNYDTNLSPNIDGRQRIPNPTPDYFLGLRSSWELDIWGKLRNRRKAAYTRLLATEKGRQLITTALVAEIARLYFELLALDNEVNVIRKNVGLQQRAYEIVQVQKLGGRATELAVQQFGAQLLNTRSLEFARRQEIVRVENQLNLLLGRYPQPIVRGQPIREQQLPATVSAGLPATMLLRRPDVQQAELELAASRADISAARAAFLPSLTLSPYMGFNAFKTSLLFQGPESIAYGIVGGLTAPLVNRAALKAEYVRSTANNVGAFYAYQKAIRTGYQEVVTNLQGIDNYRQVYQLKEQEVTSLNKAVSISNDLFVAGYATYLEVITAQRSVLEAELQLTNARREQFFLLIDLYRALGGGWGATR</sequence>
<dbReference type="OrthoDB" id="9770517at2"/>
<dbReference type="InterPro" id="IPR003423">
    <property type="entry name" value="OMP_efflux"/>
</dbReference>
<keyword evidence="2" id="KW-0449">Lipoprotein</keyword>
<keyword evidence="2" id="KW-0812">Transmembrane</keyword>
<evidence type="ECO:0000256" key="1">
    <source>
        <dbReference type="ARBA" id="ARBA00007613"/>
    </source>
</evidence>
<dbReference type="NCBIfam" id="TIGR01845">
    <property type="entry name" value="outer_NodT"/>
    <property type="match status" value="1"/>
</dbReference>
<keyword evidence="2" id="KW-0472">Membrane</keyword>
<protein>
    <submittedName>
        <fullName evidence="3">Efflux transporter outer membrane subunit</fullName>
    </submittedName>
</protein>
<dbReference type="Gene3D" id="1.20.1600.10">
    <property type="entry name" value="Outer membrane efflux proteins (OEP)"/>
    <property type="match status" value="1"/>
</dbReference>
<keyword evidence="4" id="KW-1185">Reference proteome</keyword>
<evidence type="ECO:0000313" key="4">
    <source>
        <dbReference type="Proteomes" id="UP000305398"/>
    </source>
</evidence>
<dbReference type="GO" id="GO:0015562">
    <property type="term" value="F:efflux transmembrane transporter activity"/>
    <property type="evidence" value="ECO:0007669"/>
    <property type="project" value="InterPro"/>
</dbReference>
<feature type="signal peptide" evidence="2">
    <location>
        <begin position="1"/>
        <end position="25"/>
    </location>
</feature>
<proteinExistence type="inferred from homology"/>
<dbReference type="Proteomes" id="UP000305398">
    <property type="component" value="Chromosome"/>
</dbReference>
<accession>A0A5B8A4V6</accession>
<comment type="subcellular location">
    <subcellularLocation>
        <location evidence="2">Cell membrane</location>
        <topology evidence="2">Lipid-anchor</topology>
    </subcellularLocation>
</comment>
<gene>
    <name evidence="3" type="ORF">FHG12_17370</name>
</gene>
<dbReference type="PANTHER" id="PTHR30203:SF30">
    <property type="entry name" value="OUTER MEMBRANE PROTEIN-RELATED"/>
    <property type="match status" value="1"/>
</dbReference>
<dbReference type="AlphaFoldDB" id="A0A5B8A4V6"/>
<dbReference type="PROSITE" id="PS51257">
    <property type="entry name" value="PROKAR_LIPOPROTEIN"/>
    <property type="match status" value="1"/>
</dbReference>
<name>A0A5B8A4V6_9BACT</name>
<dbReference type="InterPro" id="IPR010131">
    <property type="entry name" value="MdtP/NodT-like"/>
</dbReference>
<dbReference type="GO" id="GO:0005886">
    <property type="term" value="C:plasma membrane"/>
    <property type="evidence" value="ECO:0007669"/>
    <property type="project" value="UniProtKB-SubCell"/>
</dbReference>
<dbReference type="Gene3D" id="2.20.200.10">
    <property type="entry name" value="Outer membrane efflux proteins (OEP)"/>
    <property type="match status" value="1"/>
</dbReference>
<organism evidence="3 4">
    <name type="scientific">Hymenobacter jejuensis</name>
    <dbReference type="NCBI Taxonomy" id="2502781"/>
    <lineage>
        <taxon>Bacteria</taxon>
        <taxon>Pseudomonadati</taxon>
        <taxon>Bacteroidota</taxon>
        <taxon>Cytophagia</taxon>
        <taxon>Cytophagales</taxon>
        <taxon>Hymenobacteraceae</taxon>
        <taxon>Hymenobacter</taxon>
    </lineage>
</organism>
<evidence type="ECO:0000256" key="2">
    <source>
        <dbReference type="RuleBase" id="RU362097"/>
    </source>
</evidence>
<dbReference type="RefSeq" id="WP_139516930.1">
    <property type="nucleotide sequence ID" value="NZ_CP040896.1"/>
</dbReference>
<comment type="similarity">
    <text evidence="1 2">Belongs to the outer membrane factor (OMF) (TC 1.B.17) family.</text>
</comment>